<comment type="caution">
    <text evidence="2">The sequence shown here is derived from an EMBL/GenBank/DDBJ whole genome shotgun (WGS) entry which is preliminary data.</text>
</comment>
<proteinExistence type="predicted"/>
<keyword evidence="3" id="KW-1185">Reference proteome</keyword>
<organism evidence="2 3">
    <name type="scientific">Dyella acidisoli</name>
    <dbReference type="NCBI Taxonomy" id="1867834"/>
    <lineage>
        <taxon>Bacteria</taxon>
        <taxon>Pseudomonadati</taxon>
        <taxon>Pseudomonadota</taxon>
        <taxon>Gammaproteobacteria</taxon>
        <taxon>Lysobacterales</taxon>
        <taxon>Rhodanobacteraceae</taxon>
        <taxon>Dyella</taxon>
    </lineage>
</organism>
<name>A0ABQ5XKS8_9GAMM</name>
<evidence type="ECO:0000256" key="1">
    <source>
        <dbReference type="SAM" id="MobiDB-lite"/>
    </source>
</evidence>
<evidence type="ECO:0000313" key="2">
    <source>
        <dbReference type="EMBL" id="GLQ92260.1"/>
    </source>
</evidence>
<evidence type="ECO:0000313" key="3">
    <source>
        <dbReference type="Proteomes" id="UP001156670"/>
    </source>
</evidence>
<reference evidence="3" key="1">
    <citation type="journal article" date="2019" name="Int. J. Syst. Evol. Microbiol.">
        <title>The Global Catalogue of Microorganisms (GCM) 10K type strain sequencing project: providing services to taxonomists for standard genome sequencing and annotation.</title>
        <authorList>
            <consortium name="The Broad Institute Genomics Platform"/>
            <consortium name="The Broad Institute Genome Sequencing Center for Infectious Disease"/>
            <person name="Wu L."/>
            <person name="Ma J."/>
        </authorList>
    </citation>
    <scope>NUCLEOTIDE SEQUENCE [LARGE SCALE GENOMIC DNA]</scope>
    <source>
        <strain evidence="3">NBRC 111980</strain>
    </source>
</reference>
<gene>
    <name evidence="2" type="ORF">GCM10007901_12110</name>
</gene>
<feature type="region of interest" description="Disordered" evidence="1">
    <location>
        <begin position="32"/>
        <end position="53"/>
    </location>
</feature>
<sequence>MHTSAVKDIVRTRRHRRYLAIRKALRCDQIHASKAHGAHRPRRTADVPRVGGTDEDKAEAVGKIDGGHAVGHRVFGLARIVEEQAQGATPVARPSPHIARSAIIAGR</sequence>
<accession>A0ABQ5XKS8</accession>
<protein>
    <submittedName>
        <fullName evidence="2">Uncharacterized protein</fullName>
    </submittedName>
</protein>
<dbReference type="Proteomes" id="UP001156670">
    <property type="component" value="Unassembled WGS sequence"/>
</dbReference>
<dbReference type="EMBL" id="BSOB01000010">
    <property type="protein sequence ID" value="GLQ92260.1"/>
    <property type="molecule type" value="Genomic_DNA"/>
</dbReference>
<feature type="compositionally biased region" description="Basic residues" evidence="1">
    <location>
        <begin position="33"/>
        <end position="42"/>
    </location>
</feature>